<keyword evidence="4" id="KW-1185">Reference proteome</keyword>
<dbReference type="KEGG" id="mss:MSU_0240"/>
<feature type="compositionally biased region" description="Basic and acidic residues" evidence="1">
    <location>
        <begin position="80"/>
        <end position="98"/>
    </location>
</feature>
<dbReference type="HOGENOM" id="CLU_071808_0_0_14"/>
<evidence type="ECO:0000256" key="1">
    <source>
        <dbReference type="SAM" id="MobiDB-lite"/>
    </source>
</evidence>
<evidence type="ECO:0000256" key="2">
    <source>
        <dbReference type="SAM" id="SignalP"/>
    </source>
</evidence>
<accession>F0QQL4</accession>
<reference evidence="3 4" key="1">
    <citation type="journal article" date="2011" name="J. Bacteriol.">
        <title>Complete genome sequences of two hemotropic Mycoplasmas, Mycoplasma haemofelis strain Ohio2 and Mycoplasma suis strain Illinois.</title>
        <authorList>
            <person name="Messick J.B."/>
            <person name="Santos A.P."/>
            <person name="Guimaraes A.M."/>
        </authorList>
    </citation>
    <scope>NUCLEOTIDE SEQUENCE [LARGE SCALE GENOMIC DNA]</scope>
    <source>
        <strain evidence="3 4">Illinois</strain>
    </source>
</reference>
<gene>
    <name evidence="3" type="ordered locus">MSU_0240</name>
</gene>
<dbReference type="Proteomes" id="UP000007484">
    <property type="component" value="Chromosome"/>
</dbReference>
<name>F0QQL4_MYCSL</name>
<dbReference type="STRING" id="768700.MSU_0240"/>
<proteinExistence type="predicted"/>
<feature type="chain" id="PRO_5003254505" evidence="2">
    <location>
        <begin position="24"/>
        <end position="317"/>
    </location>
</feature>
<organism evidence="3 4">
    <name type="scientific">Mycoplasma suis (strain Illinois)</name>
    <dbReference type="NCBI Taxonomy" id="768700"/>
    <lineage>
        <taxon>Bacteria</taxon>
        <taxon>Bacillati</taxon>
        <taxon>Mycoplasmatota</taxon>
        <taxon>Mollicutes</taxon>
        <taxon>Mycoplasmataceae</taxon>
        <taxon>Mycoplasma</taxon>
    </lineage>
</organism>
<feature type="region of interest" description="Disordered" evidence="1">
    <location>
        <begin position="36"/>
        <end position="112"/>
    </location>
</feature>
<evidence type="ECO:0000313" key="3">
    <source>
        <dbReference type="EMBL" id="ADX97784.1"/>
    </source>
</evidence>
<keyword evidence="2" id="KW-0732">Signal</keyword>
<sequence>MNFPLLTKLLVSFCAVGGGSVGAFVASNPFGWNKVSEPTEGSEANEVSSGGNSEEKDLVVSREEGGDHSDSSEESVIKQNQEKSEKDRHIVAEDKSEEIPSAEAQELEAPQQIQPEETETLVEKVPLNEPEIEFESEEIKKLLGDSSGSVEEDHLEEMEAQGELRRLEESKEKFRSFDFYEEELSYGELSVDESLTVAEYIRKGEGSNGPICETWMRGVGRNIKLPAKDRKTCEESLKGKSWGKNGELQPRIWLDVDKGQAKRILESYELLKSSSTFNERGNLWDTGPWGCVRESSVDGDNFLISCEYYLGRENRNN</sequence>
<dbReference type="EMBL" id="CP002525">
    <property type="protein sequence ID" value="ADX97784.1"/>
    <property type="molecule type" value="Genomic_DNA"/>
</dbReference>
<dbReference type="AlphaFoldDB" id="F0QQL4"/>
<feature type="compositionally biased region" description="Basic and acidic residues" evidence="1">
    <location>
        <begin position="53"/>
        <end position="71"/>
    </location>
</feature>
<protein>
    <submittedName>
        <fullName evidence="3">Uncharacterized protein</fullName>
    </submittedName>
</protein>
<feature type="signal peptide" evidence="2">
    <location>
        <begin position="1"/>
        <end position="23"/>
    </location>
</feature>
<dbReference type="RefSeq" id="WP_013609732.1">
    <property type="nucleotide sequence ID" value="NC_015155.1"/>
</dbReference>
<evidence type="ECO:0000313" key="4">
    <source>
        <dbReference type="Proteomes" id="UP000007484"/>
    </source>
</evidence>